<dbReference type="SUPFAM" id="SSF52283">
    <property type="entry name" value="Formate/glycerate dehydrogenase catalytic domain-like"/>
    <property type="match status" value="1"/>
</dbReference>
<dbReference type="UniPathway" id="UPA00527">
    <property type="reaction ID" value="UER00585"/>
</dbReference>
<keyword evidence="9" id="KW-0547">Nucleotide-binding</keyword>
<dbReference type="EC" id="1.4.1.1" evidence="3 6"/>
<dbReference type="GO" id="GO:0042853">
    <property type="term" value="P:L-alanine catabolic process"/>
    <property type="evidence" value="ECO:0007669"/>
    <property type="project" value="UniProtKB-UniPathway"/>
</dbReference>
<comment type="similarity">
    <text evidence="2 6">Belongs to the AlaDH/PNT family.</text>
</comment>
<feature type="binding site" evidence="9">
    <location>
        <position position="203"/>
    </location>
    <ligand>
        <name>NAD(+)</name>
        <dbReference type="ChEBI" id="CHEBI:57540"/>
    </ligand>
</feature>
<feature type="binding site" evidence="9">
    <location>
        <position position="280"/>
    </location>
    <ligand>
        <name>NAD(+)</name>
        <dbReference type="ChEBI" id="CHEBI:57540"/>
    </ligand>
</feature>
<evidence type="ECO:0000259" key="11">
    <source>
        <dbReference type="SMART" id="SM01003"/>
    </source>
</evidence>
<keyword evidence="13" id="KW-1185">Reference proteome</keyword>
<feature type="binding site" evidence="8">
    <location>
        <position position="15"/>
    </location>
    <ligand>
        <name>substrate</name>
    </ligand>
</feature>
<evidence type="ECO:0000256" key="4">
    <source>
        <dbReference type="ARBA" id="ARBA00023002"/>
    </source>
</evidence>
<evidence type="ECO:0000256" key="9">
    <source>
        <dbReference type="PIRSR" id="PIRSR000183-3"/>
    </source>
</evidence>
<dbReference type="PIRSF" id="PIRSF000183">
    <property type="entry name" value="Alanine_dh"/>
    <property type="match status" value="1"/>
</dbReference>
<feature type="domain" description="Alanine dehydrogenase/pyridine nucleotide transhydrogenase NAD(H)-binding" evidence="10">
    <location>
        <begin position="149"/>
        <end position="298"/>
    </location>
</feature>
<keyword evidence="4 6" id="KW-0560">Oxidoreductase</keyword>
<sequence length="373" mass="40252">MIIGVPKEIKEEEGRVAITPAGVHAFCSKGHRVLIENNAGLISGITNEEYKKAGAEILNTAEDVFNESDMILKVKEPQPSEYNYFKEGQILFTYLHLAPDKQQTEALLKKKVVGIAYETVQTDDGMLPLLSPMSEVAGRLSVTIGAYLLLSKNNGRGVLLSGVPGVEKANVVIVGGGTVGLNAAKIAVGMGANVTILDVNASRLEYLDDIFGGKVTTLMSNSYNIAKCTEEADLVIGAVLIPGAKTPKIITEEMVKNMRKGSVIVDVAIDQGGSVETMDRITSHDNPYFIKYDVVHYSVPNIPGVVPRTSTFALTNVTLPYALQIADKGYKKALLENKSLMRGLNVINGHVTYKAVAEAHGFEYVDPKEILSE</sequence>
<name>F6BHQ8_THEXL</name>
<feature type="binding site" evidence="9">
    <location>
        <position position="220"/>
    </location>
    <ligand>
        <name>NAD(+)</name>
        <dbReference type="ChEBI" id="CHEBI:57540"/>
    </ligand>
</feature>
<keyword evidence="5 6" id="KW-0520">NAD</keyword>
<dbReference type="SUPFAM" id="SSF51735">
    <property type="entry name" value="NAD(P)-binding Rossmann-fold domains"/>
    <property type="match status" value="1"/>
</dbReference>
<reference evidence="12" key="1">
    <citation type="submission" date="2011-05" db="EMBL/GenBank/DDBJ databases">
        <title>Complete sequence of Thermoanaerobacterium xylanolyticum LX-11.</title>
        <authorList>
            <consortium name="US DOE Joint Genome Institute"/>
            <person name="Lucas S."/>
            <person name="Han J."/>
            <person name="Lapidus A."/>
            <person name="Cheng J.-F."/>
            <person name="Goodwin L."/>
            <person name="Pitluck S."/>
            <person name="Peters L."/>
            <person name="Mikhailova N."/>
            <person name="Lu M."/>
            <person name="Han C."/>
            <person name="Tapia R."/>
            <person name="Land M."/>
            <person name="Hauser L."/>
            <person name="Kyrpides N."/>
            <person name="Ivanova N."/>
            <person name="Pagani I."/>
            <person name="Hemme C."/>
            <person name="Woyke T."/>
        </authorList>
    </citation>
    <scope>NUCLEOTIDE SEQUENCE</scope>
    <source>
        <strain evidence="12">LX-11</strain>
    </source>
</reference>
<accession>F6BHQ8</accession>
<dbReference type="Pfam" id="PF01262">
    <property type="entry name" value="AlaDh_PNT_C"/>
    <property type="match status" value="1"/>
</dbReference>
<evidence type="ECO:0000256" key="1">
    <source>
        <dbReference type="ARBA" id="ARBA00005206"/>
    </source>
</evidence>
<feature type="binding site" evidence="9">
    <location>
        <begin position="267"/>
        <end position="270"/>
    </location>
    <ligand>
        <name>NAD(+)</name>
        <dbReference type="ChEBI" id="CHEBI:57540"/>
    </ligand>
</feature>
<dbReference type="SMART" id="SM01002">
    <property type="entry name" value="AlaDh_PNT_C"/>
    <property type="match status" value="1"/>
</dbReference>
<proteinExistence type="inferred from homology"/>
<dbReference type="KEGG" id="txy:Thexy_1627"/>
<dbReference type="Gene3D" id="3.40.50.720">
    <property type="entry name" value="NAD(P)-binding Rossmann-like Domain"/>
    <property type="match status" value="2"/>
</dbReference>
<feature type="binding site" evidence="8">
    <location>
        <position position="75"/>
    </location>
    <ligand>
        <name>substrate</name>
    </ligand>
</feature>
<dbReference type="PANTHER" id="PTHR42795">
    <property type="entry name" value="ALANINE DEHYDROGENASE"/>
    <property type="match status" value="1"/>
</dbReference>
<evidence type="ECO:0000256" key="3">
    <source>
        <dbReference type="ARBA" id="ARBA00012897"/>
    </source>
</evidence>
<evidence type="ECO:0000256" key="6">
    <source>
        <dbReference type="PIRNR" id="PIRNR000183"/>
    </source>
</evidence>
<evidence type="ECO:0000259" key="10">
    <source>
        <dbReference type="SMART" id="SM01002"/>
    </source>
</evidence>
<feature type="active site" description="Proton donor/acceptor" evidence="7">
    <location>
        <position position="270"/>
    </location>
</feature>
<dbReference type="InterPro" id="IPR008141">
    <property type="entry name" value="Ala_DH"/>
</dbReference>
<dbReference type="AlphaFoldDB" id="F6BHQ8"/>
<feature type="binding site" evidence="9">
    <location>
        <begin position="239"/>
        <end position="240"/>
    </location>
    <ligand>
        <name>NAD(+)</name>
        <dbReference type="ChEBI" id="CHEBI:57540"/>
    </ligand>
</feature>
<dbReference type="InterPro" id="IPR007698">
    <property type="entry name" value="AlaDH/PNT_NAD(H)-bd"/>
</dbReference>
<dbReference type="CDD" id="cd05305">
    <property type="entry name" value="L-AlaDH"/>
    <property type="match status" value="1"/>
</dbReference>
<evidence type="ECO:0000313" key="13">
    <source>
        <dbReference type="Proteomes" id="UP000007239"/>
    </source>
</evidence>
<dbReference type="eggNOG" id="COG0686">
    <property type="taxonomic scope" value="Bacteria"/>
</dbReference>
<dbReference type="InterPro" id="IPR007886">
    <property type="entry name" value="AlaDH/PNT_N"/>
</dbReference>
<dbReference type="GO" id="GO:0000286">
    <property type="term" value="F:alanine dehydrogenase activity"/>
    <property type="evidence" value="ECO:0007669"/>
    <property type="project" value="UniProtKB-UniRule"/>
</dbReference>
<evidence type="ECO:0000313" key="12">
    <source>
        <dbReference type="EMBL" id="AEF17657.1"/>
    </source>
</evidence>
<dbReference type="Pfam" id="PF05222">
    <property type="entry name" value="AlaDh_PNT_N"/>
    <property type="match status" value="1"/>
</dbReference>
<evidence type="ECO:0000256" key="5">
    <source>
        <dbReference type="ARBA" id="ARBA00023027"/>
    </source>
</evidence>
<dbReference type="InterPro" id="IPR008143">
    <property type="entry name" value="Ala_DH/PNT_CS2"/>
</dbReference>
<dbReference type="HOGENOM" id="CLU_003376_3_0_9"/>
<dbReference type="PROSITE" id="PS00837">
    <property type="entry name" value="ALADH_PNT_2"/>
    <property type="match status" value="1"/>
</dbReference>
<protein>
    <recommendedName>
        <fullName evidence="3 6">Alanine dehydrogenase</fullName>
        <ecNumber evidence="3 6">1.4.1.1</ecNumber>
    </recommendedName>
</protein>
<dbReference type="RefSeq" id="WP_013788393.1">
    <property type="nucleotide sequence ID" value="NC_015555.1"/>
</dbReference>
<feature type="active site" description="Proton donor/acceptor" evidence="7">
    <location>
        <position position="96"/>
    </location>
</feature>
<evidence type="ECO:0000256" key="7">
    <source>
        <dbReference type="PIRSR" id="PIRSR000183-1"/>
    </source>
</evidence>
<dbReference type="PANTHER" id="PTHR42795:SF1">
    <property type="entry name" value="ALANINE DEHYDROGENASE"/>
    <property type="match status" value="1"/>
</dbReference>
<feature type="binding site" evidence="9">
    <location>
        <position position="198"/>
    </location>
    <ligand>
        <name>NAD(+)</name>
        <dbReference type="ChEBI" id="CHEBI:57540"/>
    </ligand>
</feature>
<evidence type="ECO:0000256" key="2">
    <source>
        <dbReference type="ARBA" id="ARBA00005689"/>
    </source>
</evidence>
<dbReference type="Proteomes" id="UP000007239">
    <property type="component" value="Chromosome"/>
</dbReference>
<dbReference type="InterPro" id="IPR036291">
    <property type="entry name" value="NAD(P)-bd_dom_sf"/>
</dbReference>
<dbReference type="NCBIfam" id="TIGR00518">
    <property type="entry name" value="alaDH"/>
    <property type="match status" value="1"/>
</dbReference>
<dbReference type="GO" id="GO:0005886">
    <property type="term" value="C:plasma membrane"/>
    <property type="evidence" value="ECO:0007669"/>
    <property type="project" value="TreeGrafter"/>
</dbReference>
<dbReference type="STRING" id="858215.Thexy_1627"/>
<dbReference type="FunFam" id="3.40.50.720:FF:000049">
    <property type="entry name" value="Alanine dehydrogenase"/>
    <property type="match status" value="1"/>
</dbReference>
<comment type="pathway">
    <text evidence="1">Amino-acid degradation; L-alanine degradation via dehydrogenase pathway; NH(3) and pyruvate from L-alanine: step 1/1.</text>
</comment>
<dbReference type="GO" id="GO:0000166">
    <property type="term" value="F:nucleotide binding"/>
    <property type="evidence" value="ECO:0007669"/>
    <property type="project" value="UniProtKB-KW"/>
</dbReference>
<dbReference type="EMBL" id="CP002739">
    <property type="protein sequence ID" value="AEF17657.1"/>
    <property type="molecule type" value="Genomic_DNA"/>
</dbReference>
<dbReference type="SMART" id="SM01003">
    <property type="entry name" value="AlaDh_PNT_N"/>
    <property type="match status" value="1"/>
</dbReference>
<gene>
    <name evidence="12" type="ordered locus">Thexy_1627</name>
</gene>
<evidence type="ECO:0000256" key="8">
    <source>
        <dbReference type="PIRSR" id="PIRSR000183-2"/>
    </source>
</evidence>
<feature type="domain" description="Alanine dehydrogenase/pyridine nucleotide transhydrogenase N-terminal" evidence="11">
    <location>
        <begin position="4"/>
        <end position="137"/>
    </location>
</feature>
<comment type="catalytic activity">
    <reaction evidence="6">
        <text>L-alanine + NAD(+) + H2O = pyruvate + NH4(+) + NADH + H(+)</text>
        <dbReference type="Rhea" id="RHEA:18405"/>
        <dbReference type="ChEBI" id="CHEBI:15361"/>
        <dbReference type="ChEBI" id="CHEBI:15377"/>
        <dbReference type="ChEBI" id="CHEBI:15378"/>
        <dbReference type="ChEBI" id="CHEBI:28938"/>
        <dbReference type="ChEBI" id="CHEBI:57540"/>
        <dbReference type="ChEBI" id="CHEBI:57945"/>
        <dbReference type="ChEBI" id="CHEBI:57972"/>
        <dbReference type="EC" id="1.4.1.1"/>
    </reaction>
</comment>
<feature type="binding site" evidence="9">
    <location>
        <position position="134"/>
    </location>
    <ligand>
        <name>NAD(+)</name>
        <dbReference type="ChEBI" id="CHEBI:57540"/>
    </ligand>
</feature>
<organism evidence="12 13">
    <name type="scientific">Thermoanaerobacterium xylanolyticum (strain ATCC 49914 / DSM 7097 / LX-11)</name>
    <dbReference type="NCBI Taxonomy" id="858215"/>
    <lineage>
        <taxon>Bacteria</taxon>
        <taxon>Bacillati</taxon>
        <taxon>Bacillota</taxon>
        <taxon>Clostridia</taxon>
        <taxon>Thermoanaerobacterales</taxon>
        <taxon>Thermoanaerobacteraceae</taxon>
        <taxon>Thermoanaerobacterium</taxon>
    </lineage>
</organism>